<gene>
    <name evidence="8" type="ORF">LTR24_007293</name>
</gene>
<keyword evidence="7" id="KW-0732">Signal</keyword>
<feature type="region of interest" description="Disordered" evidence="5">
    <location>
        <begin position="642"/>
        <end position="696"/>
    </location>
</feature>
<evidence type="ECO:0000256" key="7">
    <source>
        <dbReference type="SAM" id="SignalP"/>
    </source>
</evidence>
<feature type="chain" id="PRO_5045319335" evidence="7">
    <location>
        <begin position="19"/>
        <end position="965"/>
    </location>
</feature>
<dbReference type="InterPro" id="IPR051694">
    <property type="entry name" value="Immunoregulatory_rcpt-like"/>
</dbReference>
<dbReference type="PANTHER" id="PTHR15549">
    <property type="entry name" value="PAIRED IMMUNOGLOBULIN-LIKE TYPE 2 RECEPTOR"/>
    <property type="match status" value="1"/>
</dbReference>
<feature type="compositionally biased region" description="Basic residues" evidence="5">
    <location>
        <begin position="956"/>
        <end position="965"/>
    </location>
</feature>
<feature type="compositionally biased region" description="Polar residues" evidence="5">
    <location>
        <begin position="827"/>
        <end position="843"/>
    </location>
</feature>
<evidence type="ECO:0000256" key="5">
    <source>
        <dbReference type="SAM" id="MobiDB-lite"/>
    </source>
</evidence>
<evidence type="ECO:0000313" key="8">
    <source>
        <dbReference type="EMBL" id="KAK5085027.1"/>
    </source>
</evidence>
<protein>
    <submittedName>
        <fullName evidence="8">Uncharacterized protein</fullName>
    </submittedName>
</protein>
<keyword evidence="3 6" id="KW-1133">Transmembrane helix</keyword>
<accession>A0ABR0K3Y4</accession>
<keyword evidence="2 6" id="KW-0812">Transmembrane</keyword>
<organism evidence="8 9">
    <name type="scientific">Lithohypha guttulata</name>
    <dbReference type="NCBI Taxonomy" id="1690604"/>
    <lineage>
        <taxon>Eukaryota</taxon>
        <taxon>Fungi</taxon>
        <taxon>Dikarya</taxon>
        <taxon>Ascomycota</taxon>
        <taxon>Pezizomycotina</taxon>
        <taxon>Eurotiomycetes</taxon>
        <taxon>Chaetothyriomycetidae</taxon>
        <taxon>Chaetothyriales</taxon>
        <taxon>Trichomeriaceae</taxon>
        <taxon>Lithohypha</taxon>
    </lineage>
</organism>
<evidence type="ECO:0000256" key="4">
    <source>
        <dbReference type="ARBA" id="ARBA00023136"/>
    </source>
</evidence>
<feature type="region of interest" description="Disordered" evidence="5">
    <location>
        <begin position="48"/>
        <end position="92"/>
    </location>
</feature>
<proteinExistence type="predicted"/>
<evidence type="ECO:0000256" key="2">
    <source>
        <dbReference type="ARBA" id="ARBA00022692"/>
    </source>
</evidence>
<feature type="compositionally biased region" description="Basic residues" evidence="5">
    <location>
        <begin position="485"/>
        <end position="494"/>
    </location>
</feature>
<feature type="compositionally biased region" description="Low complexity" evidence="5">
    <location>
        <begin position="415"/>
        <end position="429"/>
    </location>
</feature>
<sequence>MAGTHLLLLSSLIATSAAQGDLFSSLLSDAQSIYTVVTSVLAATTASTTSTSDSSSTSSTSLSTSTTSSSSASSTSASPTSSPSSTPSSTANSAAILPTAANAASGSDSDGSGSNNTLAIVLGCTLGAIAIAALLGLLYLCLRRRKRSKHSARHRPLSPDDGEIESWKHEKPRVQSFKGPEAHITRTDTSASAAPLMAERNSDMYGYHPHQNPFVPVPPPVRRSGSRAGLQDTSYSAHPYSPEHVNNYQPHGDSGMHHDNQGHHAFAAGLGGAALGGFATHTRDTHERQRSASRGRETHAEHTYSEDDQKTLPQVNAHDRRSGSLARASASEPWPYMDTNGRQSMDSARSRARSSIRSQEHFSTPNQHPASFHDMATYPGFASAAAVGGLAGVAAAHTARSRSPHRKGILKQTTSNSSDPSSLSNSSRSTPYVTNLETRDTGPHELDSTDVPTTPNTRARRDSTLGTAAPLAAATAVAGEYRPRSASRSRKPHSRPTSLTLPPLEPPRIPSRSPKRPSLDYRGARYSSVNEGTAELPVNKPKQEPVSPSIEPQDVCATDRDGLISPVSPITSSQPGTWSKAQAEELGMSQARMPVGPKTTTQDTISSGHDHNSTENTSSEPSLDQQSSGLVSAIQRIFSSQKTAWADNENDDVPYGRPRNAQGFQPVSSDEEEIYGGNQAGSHFMNTTRRKPTPTRHSLQNAIHSHYGNIDSASTGAHGTAVSAQDSGPGRMAPQQPQQAQSFENFRKSIESARSLPPTYRTRENSFAASNPNLSSTISTNDFAPTVASAKPPSTNLQNTARPRATSRPAYGQGSGDPFDLARTRTDSSMTGISLSNYRSLDSSPAPAPAPAPAPTPAITSNHSRPWPQRTSSGEPTLADLRREVQQEDRERARRSSQAKTRSRGLSSSSGGGVPGLRYGDDKSLFDLVDQSIGRRSGSGEYDRFYGQDDGVHNHAQNKRRVQVA</sequence>
<feature type="compositionally biased region" description="Basic and acidic residues" evidence="5">
    <location>
        <begin position="437"/>
        <end position="447"/>
    </location>
</feature>
<comment type="subcellular location">
    <subcellularLocation>
        <location evidence="1">Membrane</location>
        <topology evidence="1">Single-pass membrane protein</topology>
    </subcellularLocation>
</comment>
<reference evidence="8 9" key="1">
    <citation type="submission" date="2023-08" db="EMBL/GenBank/DDBJ databases">
        <title>Black Yeasts Isolated from many extreme environments.</title>
        <authorList>
            <person name="Coleine C."/>
            <person name="Stajich J.E."/>
            <person name="Selbmann L."/>
        </authorList>
    </citation>
    <scope>NUCLEOTIDE SEQUENCE [LARGE SCALE GENOMIC DNA]</scope>
    <source>
        <strain evidence="8 9">CCFEE 5885</strain>
    </source>
</reference>
<name>A0ABR0K3Y4_9EURO</name>
<feature type="compositionally biased region" description="Polar residues" evidence="5">
    <location>
        <begin position="614"/>
        <end position="629"/>
    </location>
</feature>
<feature type="compositionally biased region" description="Polar residues" evidence="5">
    <location>
        <begin position="568"/>
        <end position="580"/>
    </location>
</feature>
<feature type="signal peptide" evidence="7">
    <location>
        <begin position="1"/>
        <end position="18"/>
    </location>
</feature>
<feature type="compositionally biased region" description="Basic and acidic residues" evidence="5">
    <location>
        <begin position="880"/>
        <end position="894"/>
    </location>
</feature>
<feature type="compositionally biased region" description="Polar residues" evidence="5">
    <location>
        <begin position="859"/>
        <end position="875"/>
    </location>
</feature>
<feature type="compositionally biased region" description="Pro residues" evidence="5">
    <location>
        <begin position="846"/>
        <end position="856"/>
    </location>
</feature>
<dbReference type="EMBL" id="JAVRRG010000107">
    <property type="protein sequence ID" value="KAK5085027.1"/>
    <property type="molecule type" value="Genomic_DNA"/>
</dbReference>
<comment type="caution">
    <text evidence="8">The sequence shown here is derived from an EMBL/GenBank/DDBJ whole genome shotgun (WGS) entry which is preliminary data.</text>
</comment>
<evidence type="ECO:0000256" key="1">
    <source>
        <dbReference type="ARBA" id="ARBA00004167"/>
    </source>
</evidence>
<dbReference type="Proteomes" id="UP001345013">
    <property type="component" value="Unassembled WGS sequence"/>
</dbReference>
<feature type="compositionally biased region" description="Polar residues" evidence="5">
    <location>
        <begin position="792"/>
        <end position="801"/>
    </location>
</feature>
<feature type="compositionally biased region" description="Low complexity" evidence="5">
    <location>
        <begin position="342"/>
        <end position="357"/>
    </location>
</feature>
<feature type="region of interest" description="Disordered" evidence="5">
    <location>
        <begin position="708"/>
        <end position="743"/>
    </location>
</feature>
<feature type="transmembrane region" description="Helical" evidence="6">
    <location>
        <begin position="118"/>
        <end position="142"/>
    </location>
</feature>
<keyword evidence="9" id="KW-1185">Reference proteome</keyword>
<feature type="region of interest" description="Disordered" evidence="5">
    <location>
        <begin position="213"/>
        <end position="242"/>
    </location>
</feature>
<feature type="region of interest" description="Disordered" evidence="5">
    <location>
        <begin position="756"/>
        <end position="965"/>
    </location>
</feature>
<feature type="compositionally biased region" description="Low complexity" evidence="5">
    <location>
        <begin position="464"/>
        <end position="479"/>
    </location>
</feature>
<evidence type="ECO:0000256" key="3">
    <source>
        <dbReference type="ARBA" id="ARBA00022989"/>
    </source>
</evidence>
<feature type="compositionally biased region" description="Polar residues" evidence="5">
    <location>
        <begin position="711"/>
        <end position="726"/>
    </location>
</feature>
<feature type="region of interest" description="Disordered" evidence="5">
    <location>
        <begin position="282"/>
        <end position="373"/>
    </location>
</feature>
<feature type="compositionally biased region" description="Polar residues" evidence="5">
    <location>
        <begin position="765"/>
        <end position="783"/>
    </location>
</feature>
<evidence type="ECO:0000256" key="6">
    <source>
        <dbReference type="SAM" id="Phobius"/>
    </source>
</evidence>
<feature type="compositionally biased region" description="Polar residues" evidence="5">
    <location>
        <begin position="598"/>
        <end position="607"/>
    </location>
</feature>
<feature type="compositionally biased region" description="Basic and acidic residues" evidence="5">
    <location>
        <begin position="941"/>
        <end position="953"/>
    </location>
</feature>
<evidence type="ECO:0000313" key="9">
    <source>
        <dbReference type="Proteomes" id="UP001345013"/>
    </source>
</evidence>
<feature type="region of interest" description="Disordered" evidence="5">
    <location>
        <begin position="398"/>
        <end position="629"/>
    </location>
</feature>
<feature type="compositionally biased region" description="Basic and acidic residues" evidence="5">
    <location>
        <begin position="282"/>
        <end position="310"/>
    </location>
</feature>
<feature type="compositionally biased region" description="Basic residues" evidence="5">
    <location>
        <begin position="399"/>
        <end position="409"/>
    </location>
</feature>
<keyword evidence="4 6" id="KW-0472">Membrane</keyword>